<accession>A0A6J7KAV4</accession>
<gene>
    <name evidence="2" type="ORF">UFOPK2656_02370</name>
    <name evidence="3" type="ORF">UFOPK3099_01100</name>
    <name evidence="4" type="ORF">UFOPK3267_01995</name>
    <name evidence="5" type="ORF">UFOPK3651_02989</name>
    <name evidence="6" type="ORF">UFOPK3931_01117</name>
    <name evidence="1" type="ORF">UFOPK4189_02315</name>
</gene>
<evidence type="ECO:0000313" key="1">
    <source>
        <dbReference type="EMBL" id="CAB4364556.1"/>
    </source>
</evidence>
<organism evidence="5">
    <name type="scientific">freshwater metagenome</name>
    <dbReference type="NCBI Taxonomy" id="449393"/>
    <lineage>
        <taxon>unclassified sequences</taxon>
        <taxon>metagenomes</taxon>
        <taxon>ecological metagenomes</taxon>
    </lineage>
</organism>
<dbReference type="EMBL" id="CAFBIY010000121">
    <property type="protein sequence ID" value="CAB4852280.1"/>
    <property type="molecule type" value="Genomic_DNA"/>
</dbReference>
<evidence type="ECO:0000313" key="6">
    <source>
        <dbReference type="EMBL" id="CAB4985642.1"/>
    </source>
</evidence>
<dbReference type="EMBL" id="CAFBMT010000026">
    <property type="protein sequence ID" value="CAB4953110.1"/>
    <property type="molecule type" value="Genomic_DNA"/>
</dbReference>
<sequence>MTATDREHLFAAQAAVMPQFNEYVKSAGDRVISVLCLTRK</sequence>
<evidence type="ECO:0000313" key="5">
    <source>
        <dbReference type="EMBL" id="CAB4953110.1"/>
    </source>
</evidence>
<evidence type="ECO:0000313" key="4">
    <source>
        <dbReference type="EMBL" id="CAB4852280.1"/>
    </source>
</evidence>
<dbReference type="EMBL" id="CAESGF010000015">
    <property type="protein sequence ID" value="CAB4364556.1"/>
    <property type="molecule type" value="Genomic_DNA"/>
</dbReference>
<dbReference type="AlphaFoldDB" id="A0A6J7KAV4"/>
<dbReference type="EMBL" id="CAFBOL010000022">
    <property type="protein sequence ID" value="CAB4985642.1"/>
    <property type="molecule type" value="Genomic_DNA"/>
</dbReference>
<dbReference type="EMBL" id="CAFAAV010000069">
    <property type="protein sequence ID" value="CAB4816350.1"/>
    <property type="molecule type" value="Genomic_DNA"/>
</dbReference>
<name>A0A6J7KAV4_9ZZZZ</name>
<evidence type="ECO:0000313" key="2">
    <source>
        <dbReference type="EMBL" id="CAB4734423.1"/>
    </source>
</evidence>
<protein>
    <submittedName>
        <fullName evidence="5">Unannotated protein</fullName>
    </submittedName>
</protein>
<reference evidence="5" key="1">
    <citation type="submission" date="2020-05" db="EMBL/GenBank/DDBJ databases">
        <authorList>
            <person name="Chiriac C."/>
            <person name="Salcher M."/>
            <person name="Ghai R."/>
            <person name="Kavagutti S V."/>
        </authorList>
    </citation>
    <scope>NUCLEOTIDE SEQUENCE</scope>
</reference>
<dbReference type="EMBL" id="CAEZYF010000016">
    <property type="protein sequence ID" value="CAB4734423.1"/>
    <property type="molecule type" value="Genomic_DNA"/>
</dbReference>
<evidence type="ECO:0000313" key="3">
    <source>
        <dbReference type="EMBL" id="CAB4816350.1"/>
    </source>
</evidence>
<proteinExistence type="predicted"/>